<dbReference type="PANTHER" id="PTHR43808:SF31">
    <property type="entry name" value="N-ACETYL-L-CITRULLINE DEACETYLASE"/>
    <property type="match status" value="1"/>
</dbReference>
<dbReference type="PANTHER" id="PTHR43808">
    <property type="entry name" value="ACETYLORNITHINE DEACETYLASE"/>
    <property type="match status" value="1"/>
</dbReference>
<gene>
    <name evidence="1" type="ORF">CP975_27520</name>
</gene>
<reference evidence="1 2" key="1">
    <citation type="submission" date="2017-09" db="EMBL/GenBank/DDBJ databases">
        <authorList>
            <person name="Lee N."/>
            <person name="Cho B.-K."/>
        </authorList>
    </citation>
    <scope>NUCLEOTIDE SEQUENCE [LARGE SCALE GENOMIC DNA]</scope>
    <source>
        <strain evidence="1 2">ATCC 12461</strain>
    </source>
</reference>
<protein>
    <submittedName>
        <fullName evidence="1">M20/M25/M40 family metallo-hydrolase</fullName>
    </submittedName>
</protein>
<organism evidence="1 2">
    <name type="scientific">Streptomyces alboniger</name>
    <dbReference type="NCBI Taxonomy" id="132473"/>
    <lineage>
        <taxon>Bacteria</taxon>
        <taxon>Bacillati</taxon>
        <taxon>Actinomycetota</taxon>
        <taxon>Actinomycetes</taxon>
        <taxon>Kitasatosporales</taxon>
        <taxon>Streptomycetaceae</taxon>
        <taxon>Streptomyces</taxon>
        <taxon>Streptomyces aurantiacus group</taxon>
    </lineage>
</organism>
<dbReference type="Proteomes" id="UP000326553">
    <property type="component" value="Chromosome"/>
</dbReference>
<proteinExistence type="predicted"/>
<dbReference type="EMBL" id="CP023695">
    <property type="protein sequence ID" value="QEV22578.1"/>
    <property type="molecule type" value="Genomic_DNA"/>
</dbReference>
<dbReference type="Gene3D" id="3.40.630.10">
    <property type="entry name" value="Zn peptidases"/>
    <property type="match status" value="1"/>
</dbReference>
<dbReference type="GO" id="GO:0008777">
    <property type="term" value="F:acetylornithine deacetylase activity"/>
    <property type="evidence" value="ECO:0007669"/>
    <property type="project" value="TreeGrafter"/>
</dbReference>
<dbReference type="InterPro" id="IPR050072">
    <property type="entry name" value="Peptidase_M20A"/>
</dbReference>
<keyword evidence="1" id="KW-0378">Hydrolase</keyword>
<dbReference type="Pfam" id="PF01546">
    <property type="entry name" value="Peptidase_M20"/>
    <property type="match status" value="1"/>
</dbReference>
<dbReference type="Gene3D" id="3.30.70.360">
    <property type="match status" value="1"/>
</dbReference>
<accession>A0A5J6HSB1</accession>
<dbReference type="AlphaFoldDB" id="A0A5J6HSB1"/>
<dbReference type="InterPro" id="IPR002933">
    <property type="entry name" value="Peptidase_M20"/>
</dbReference>
<sequence>MELMSEDTVSPLEGGDPLGIVRAQSVFVAGAARRGLALRQLSSPPPDFLDLPGVPAQVRTALADAPERFLDAQPSVVVGMGEPQPPERRLVFNFHMDTVGPHVPPRLDAGTLHGRGAVDDKGPGVAALLGVAAAFAHDPALAGDIEVQIACVPGEEGGAMGVYGTRWLVESGVVGRLMVFAEPTDGRSLDACSAAMTPRWTVAGADSTDDHPYDGHNATVALSLLACSLTERLAPLAEKLGAKLCVAGLRTGTSHNRVYGSGQLLLNIAYYDTAAAEELALAVAETAVAAGDDLRRRFPDNPVVRRLAADWNSVVRLDWLKRGLPPLSNRDPVMEGVLAAAGLPRHDGVADGTAFTCDAIWAAGPGRYVVASGPGTLDGNGAHTPDEHVDLKDLESYATRCRDLVLRFGAEVGRERRQVPDLRKEPSR</sequence>
<dbReference type="SUPFAM" id="SSF53187">
    <property type="entry name" value="Zn-dependent exopeptidases"/>
    <property type="match status" value="1"/>
</dbReference>
<dbReference type="KEGG" id="salw:CP975_27520"/>
<evidence type="ECO:0000313" key="2">
    <source>
        <dbReference type="Proteomes" id="UP000326553"/>
    </source>
</evidence>
<dbReference type="OrthoDB" id="7055905at2"/>
<name>A0A5J6HSB1_STRAD</name>
<evidence type="ECO:0000313" key="1">
    <source>
        <dbReference type="EMBL" id="QEV22578.1"/>
    </source>
</evidence>
<keyword evidence="2" id="KW-1185">Reference proteome</keyword>
<dbReference type="GO" id="GO:0006526">
    <property type="term" value="P:L-arginine biosynthetic process"/>
    <property type="evidence" value="ECO:0007669"/>
    <property type="project" value="TreeGrafter"/>
</dbReference>